<dbReference type="OrthoDB" id="9782855at2"/>
<dbReference type="AlphaFoldDB" id="A0A0M3Q9J9"/>
<dbReference type="Gene3D" id="3.40.50.150">
    <property type="entry name" value="Vaccinia Virus protein VP39"/>
    <property type="match status" value="1"/>
</dbReference>
<dbReference type="PATRIC" id="fig|931089.4.peg.1432"/>
<keyword evidence="2" id="KW-1185">Reference proteome</keyword>
<dbReference type="RefSeq" id="WP_053544848.1">
    <property type="nucleotide sequence ID" value="NZ_CP009220.1"/>
</dbReference>
<proteinExistence type="predicted"/>
<dbReference type="PANTHER" id="PTHR43667:SF2">
    <property type="entry name" value="FATTY ACID C-METHYL TRANSFERASE"/>
    <property type="match status" value="1"/>
</dbReference>
<dbReference type="InterPro" id="IPR029063">
    <property type="entry name" value="SAM-dependent_MTases_sf"/>
</dbReference>
<sequence length="438" mass="47490">MAEARLRHLDPIDVEEWPGVATVPNLAFAGVRARQAEARFAKACSNAGLHLVGSEPDLIVEHEELFSRLAASGWLGLAESYMAGEWRAEKLSDVLTALLGAGYKPRGKLSGSFSLPGQEVDAGGALPNELIRLSSGDGMSAFGGIFASGVPTTVRTAVKSHVPGAGRNREPASHFVDITTLSEPVAVEREDLGEAQRRAASMLLDNAKVRSGTHMLEFPSSGGALAILAARRQSTVDSITADPAHVPSLRETLILAGVEDDVHVNVIPQAIPHQRDWSGSYDSIVSMEKLEVVGKSGSKRYIKTLDRLLVTGGHAALQSLVATDHLGQIGLEALSMLKAYIWPALHYPTVDEVHQLADRDSSLRVVKETHFAAHYLKSVELQRGVFEGQLREAAADGFDAVYRRMWVYHYALIEALLRLGCLDAVQFTLTTRNRRGRR</sequence>
<dbReference type="STRING" id="931089.CDES_07080"/>
<dbReference type="Proteomes" id="UP000068067">
    <property type="component" value="Chromosome"/>
</dbReference>
<dbReference type="EMBL" id="CP009220">
    <property type="protein sequence ID" value="ALC05829.1"/>
    <property type="molecule type" value="Genomic_DNA"/>
</dbReference>
<dbReference type="SUPFAM" id="SSF53335">
    <property type="entry name" value="S-adenosyl-L-methionine-dependent methyltransferases"/>
    <property type="match status" value="1"/>
</dbReference>
<gene>
    <name evidence="1" type="ORF">CDES_07080</name>
</gene>
<name>A0A0M3Q9J9_9CORY</name>
<evidence type="ECO:0000313" key="1">
    <source>
        <dbReference type="EMBL" id="ALC05829.1"/>
    </source>
</evidence>
<dbReference type="PANTHER" id="PTHR43667">
    <property type="entry name" value="CYCLOPROPANE-FATTY-ACYL-PHOSPHOLIPID SYNTHASE"/>
    <property type="match status" value="1"/>
</dbReference>
<dbReference type="Pfam" id="PF02353">
    <property type="entry name" value="CMAS"/>
    <property type="match status" value="1"/>
</dbReference>
<dbReference type="InterPro" id="IPR050723">
    <property type="entry name" value="CFA/CMAS"/>
</dbReference>
<reference evidence="1 2" key="1">
    <citation type="submission" date="2014-08" db="EMBL/GenBank/DDBJ databases">
        <title>Complete genome sequence of Corynebacterium deserti GIMN1.010 (=DSM 45689), isolated from desert sand in western China.</title>
        <authorList>
            <person name="Ruckert C."/>
            <person name="Albersmeier A."/>
            <person name="Kalinowski J."/>
        </authorList>
    </citation>
    <scope>NUCLEOTIDE SEQUENCE [LARGE SCALE GENOMIC DNA]</scope>
    <source>
        <strain evidence="1 2">GIMN1.010</strain>
    </source>
</reference>
<dbReference type="KEGG" id="cdx:CDES_07080"/>
<accession>A0A0M3Q9J9</accession>
<evidence type="ECO:0000313" key="2">
    <source>
        <dbReference type="Proteomes" id="UP000068067"/>
    </source>
</evidence>
<protein>
    <recommendedName>
        <fullName evidence="3">Cyclopropane-fatty-acyl-phospholipid synthase</fullName>
    </recommendedName>
</protein>
<evidence type="ECO:0008006" key="3">
    <source>
        <dbReference type="Google" id="ProtNLM"/>
    </source>
</evidence>
<organism evidence="1 2">
    <name type="scientific">Corynebacterium deserti GIMN1.010</name>
    <dbReference type="NCBI Taxonomy" id="931089"/>
    <lineage>
        <taxon>Bacteria</taxon>
        <taxon>Bacillati</taxon>
        <taxon>Actinomycetota</taxon>
        <taxon>Actinomycetes</taxon>
        <taxon>Mycobacteriales</taxon>
        <taxon>Corynebacteriaceae</taxon>
        <taxon>Corynebacterium</taxon>
    </lineage>
</organism>